<dbReference type="AlphaFoldDB" id="A0A1I8PDW8"/>
<dbReference type="PANTHER" id="PTHR46121">
    <property type="entry name" value="STEROIDOGENIC ACUTE REGULATORY PROTEIN-LIKE"/>
    <property type="match status" value="1"/>
</dbReference>
<sequence length="593" mass="67389">MSQNSSEDLRTAAELIVNQARAMQSRGGGNVPYDMSRTHSINLITEEFLGGYMQDGRMSVVRRFFCLFVTFDLFFVSLLWLICIMLNGDNIFIALQKQIVHYTIETSLFDVVAAAICRFIILIFFYALLYINNWFIIALSTSGSCLFLISKVFVFDWVKATPQVFEVILIITSFVLAWGEAWFLDCRVIPQERHARRYFSVMSGSTDRSPLIAPLLSTQNERRPADSVVDFYSPLDSAHNSDAEEELDEDYHQMGLDCVRRTYALLNATDWKVEKVTKKGDTINSIHREKMGKIYKLTGRLKYPAKALCNEMFYKVEEMPHWNPTTLEAKMVRKINSYTDITYNVSAGSGGGMIKSRDFVNLRCWRCLVDGKICDESIDPDSSDEEMLNNSCEGSVSTISDGEGILTPLPGSVGSCRGGPALDYRLQDNSTPFNTLSKSLGAKDFTDVMHLNLNNEPPPLDEEFEDAKDHVEDEDKPEAVSNKVMAGSVTEKSSNRGRVWVNAAISVTYDKIPVNPKYTRGENLVSGFAMHEVEGNPDVCIFEWILCIDLKGYIPRYVLDTAYTTFMTDYITYLRKYIKELRQRRRGRPLPRQ</sequence>
<dbReference type="VEuPathDB" id="VectorBase:SCAU007221"/>
<dbReference type="EnsemblMetazoa" id="SCAU007221-RA">
    <property type="protein sequence ID" value="SCAU007221-PA"/>
    <property type="gene ID" value="SCAU007221"/>
</dbReference>
<reference evidence="8" key="1">
    <citation type="submission" date="2015-05" db="EMBL/GenBank/DDBJ databases">
        <authorList>
            <person name="Wilson R.K."/>
            <person name="Warren W.C."/>
            <person name="Olafson P."/>
        </authorList>
    </citation>
    <scope>NUCLEOTIDE SEQUENCE [LARGE SCALE GENOMIC DNA]</scope>
    <source>
        <strain evidence="8">USDA</strain>
    </source>
</reference>
<keyword evidence="4" id="KW-1133">Transmembrane helix</keyword>
<accession>A0A1I8PDW8</accession>
<dbReference type="InterPro" id="IPR051869">
    <property type="entry name" value="STARD3"/>
</dbReference>
<dbReference type="GO" id="GO:0031902">
    <property type="term" value="C:late endosome membrane"/>
    <property type="evidence" value="ECO:0007669"/>
    <property type="project" value="TreeGrafter"/>
</dbReference>
<dbReference type="GO" id="GO:0099044">
    <property type="term" value="P:vesicle tethering to endoplasmic reticulum"/>
    <property type="evidence" value="ECO:0007669"/>
    <property type="project" value="TreeGrafter"/>
</dbReference>
<feature type="transmembrane region" description="Helical" evidence="4">
    <location>
        <begin position="60"/>
        <end position="86"/>
    </location>
</feature>
<dbReference type="InterPro" id="IPR002913">
    <property type="entry name" value="START_lipid-bd_dom"/>
</dbReference>
<evidence type="ECO:0000259" key="6">
    <source>
        <dbReference type="PROSITE" id="PS51439"/>
    </source>
</evidence>
<dbReference type="GO" id="GO:0005765">
    <property type="term" value="C:lysosomal membrane"/>
    <property type="evidence" value="ECO:0007669"/>
    <property type="project" value="TreeGrafter"/>
</dbReference>
<evidence type="ECO:0000256" key="2">
    <source>
        <dbReference type="ARBA" id="ARBA00022692"/>
    </source>
</evidence>
<dbReference type="InterPro" id="IPR019498">
    <property type="entry name" value="MENTAL"/>
</dbReference>
<dbReference type="GO" id="GO:0005789">
    <property type="term" value="C:endoplasmic reticulum membrane"/>
    <property type="evidence" value="ECO:0007669"/>
    <property type="project" value="TreeGrafter"/>
</dbReference>
<reference evidence="7" key="2">
    <citation type="submission" date="2020-05" db="UniProtKB">
        <authorList>
            <consortium name="EnsemblMetazoa"/>
        </authorList>
    </citation>
    <scope>IDENTIFICATION</scope>
    <source>
        <strain evidence="7">USDA</strain>
    </source>
</reference>
<evidence type="ECO:0000256" key="3">
    <source>
        <dbReference type="ARBA" id="ARBA00023136"/>
    </source>
</evidence>
<organism evidence="7 8">
    <name type="scientific">Stomoxys calcitrans</name>
    <name type="common">Stable fly</name>
    <name type="synonym">Conops calcitrans</name>
    <dbReference type="NCBI Taxonomy" id="35570"/>
    <lineage>
        <taxon>Eukaryota</taxon>
        <taxon>Metazoa</taxon>
        <taxon>Ecdysozoa</taxon>
        <taxon>Arthropoda</taxon>
        <taxon>Hexapoda</taxon>
        <taxon>Insecta</taxon>
        <taxon>Pterygota</taxon>
        <taxon>Neoptera</taxon>
        <taxon>Endopterygota</taxon>
        <taxon>Diptera</taxon>
        <taxon>Brachycera</taxon>
        <taxon>Muscomorpha</taxon>
        <taxon>Muscoidea</taxon>
        <taxon>Muscidae</taxon>
        <taxon>Stomoxys</taxon>
    </lineage>
</organism>
<feature type="domain" description="MENTAL" evidence="6">
    <location>
        <begin position="58"/>
        <end position="231"/>
    </location>
</feature>
<dbReference type="Proteomes" id="UP000095300">
    <property type="component" value="Unassembled WGS sequence"/>
</dbReference>
<dbReference type="PROSITE" id="PS50848">
    <property type="entry name" value="START"/>
    <property type="match status" value="1"/>
</dbReference>
<dbReference type="GO" id="GO:0008289">
    <property type="term" value="F:lipid binding"/>
    <property type="evidence" value="ECO:0007669"/>
    <property type="project" value="InterPro"/>
</dbReference>
<evidence type="ECO:0000256" key="4">
    <source>
        <dbReference type="SAM" id="Phobius"/>
    </source>
</evidence>
<dbReference type="PANTHER" id="PTHR46121:SF4">
    <property type="entry name" value="STEROIDOGENIC ACUTE REGULATORY PROTEIN-LIKE"/>
    <property type="match status" value="1"/>
</dbReference>
<protein>
    <recommendedName>
        <fullName evidence="9">START domain-containing protein</fullName>
    </recommendedName>
</protein>
<name>A0A1I8PDW8_STOCA</name>
<keyword evidence="3 4" id="KW-0472">Membrane</keyword>
<gene>
    <name evidence="7" type="primary">106092210</name>
</gene>
<dbReference type="GO" id="GO:0140284">
    <property type="term" value="C:endoplasmic reticulum-endosome membrane contact site"/>
    <property type="evidence" value="ECO:0007669"/>
    <property type="project" value="TreeGrafter"/>
</dbReference>
<proteinExistence type="predicted"/>
<evidence type="ECO:0000313" key="7">
    <source>
        <dbReference type="EnsemblMetazoa" id="SCAU007221-PA"/>
    </source>
</evidence>
<evidence type="ECO:0000313" key="8">
    <source>
        <dbReference type="Proteomes" id="UP000095300"/>
    </source>
</evidence>
<dbReference type="STRING" id="35570.A0A1I8PDW8"/>
<dbReference type="KEGG" id="scac:106092210"/>
<feature type="transmembrane region" description="Helical" evidence="4">
    <location>
        <begin position="167"/>
        <end position="184"/>
    </location>
</feature>
<dbReference type="PROSITE" id="PS51439">
    <property type="entry name" value="MENTAL"/>
    <property type="match status" value="1"/>
</dbReference>
<keyword evidence="2 4" id="KW-0812">Transmembrane</keyword>
<feature type="transmembrane region" description="Helical" evidence="4">
    <location>
        <begin position="107"/>
        <end position="128"/>
    </location>
</feature>
<feature type="transmembrane region" description="Helical" evidence="4">
    <location>
        <begin position="134"/>
        <end position="155"/>
    </location>
</feature>
<evidence type="ECO:0000256" key="1">
    <source>
        <dbReference type="ARBA" id="ARBA00004141"/>
    </source>
</evidence>
<comment type="subcellular location">
    <subcellularLocation>
        <location evidence="1">Membrane</location>
        <topology evidence="1">Multi-pass membrane protein</topology>
    </subcellularLocation>
</comment>
<keyword evidence="8" id="KW-1185">Reference proteome</keyword>
<dbReference type="EnsemblMetazoa" id="SCAU007221-RB">
    <property type="protein sequence ID" value="SCAU007221-PB"/>
    <property type="gene ID" value="SCAU007221"/>
</dbReference>
<dbReference type="SUPFAM" id="SSF55961">
    <property type="entry name" value="Bet v1-like"/>
    <property type="match status" value="2"/>
</dbReference>
<dbReference type="Pfam" id="PF01852">
    <property type="entry name" value="START"/>
    <property type="match status" value="2"/>
</dbReference>
<dbReference type="OrthoDB" id="74575at2759"/>
<dbReference type="InterPro" id="IPR023393">
    <property type="entry name" value="START-like_dom_sf"/>
</dbReference>
<dbReference type="Pfam" id="PF10457">
    <property type="entry name" value="MENTAL"/>
    <property type="match status" value="1"/>
</dbReference>
<evidence type="ECO:0008006" key="9">
    <source>
        <dbReference type="Google" id="ProtNLM"/>
    </source>
</evidence>
<dbReference type="Gene3D" id="3.30.530.20">
    <property type="match status" value="2"/>
</dbReference>
<evidence type="ECO:0000259" key="5">
    <source>
        <dbReference type="PROSITE" id="PS50848"/>
    </source>
</evidence>
<feature type="domain" description="START" evidence="5">
    <location>
        <begin position="271"/>
        <end position="583"/>
    </location>
</feature>